<dbReference type="EMBL" id="GFXV01003493">
    <property type="protein sequence ID" value="MBW15298.1"/>
    <property type="molecule type" value="Transcribed_RNA"/>
</dbReference>
<dbReference type="Pfam" id="PF01423">
    <property type="entry name" value="LSM"/>
    <property type="match status" value="1"/>
</dbReference>
<protein>
    <submittedName>
        <fullName evidence="2">U7 snRNA-associated Sm-like protein LSm10</fullName>
    </submittedName>
</protein>
<dbReference type="GO" id="GO:0071254">
    <property type="term" value="C:cytoplasmic U snRNP body"/>
    <property type="evidence" value="ECO:0007669"/>
    <property type="project" value="TreeGrafter"/>
</dbReference>
<dbReference type="GO" id="GO:0016604">
    <property type="term" value="C:nuclear body"/>
    <property type="evidence" value="ECO:0007669"/>
    <property type="project" value="TreeGrafter"/>
</dbReference>
<dbReference type="GO" id="GO:0071208">
    <property type="term" value="F:histone pre-mRNA DCP binding"/>
    <property type="evidence" value="ECO:0007669"/>
    <property type="project" value="TreeGrafter"/>
</dbReference>
<dbReference type="PANTHER" id="PTHR21196:SF1">
    <property type="entry name" value="U7 SNRNA-ASSOCIATED SM-LIKE PROTEIN LSM10"/>
    <property type="match status" value="1"/>
</dbReference>
<dbReference type="CDD" id="cd01733">
    <property type="entry name" value="LSm10"/>
    <property type="match status" value="1"/>
</dbReference>
<dbReference type="OrthoDB" id="10256176at2759"/>
<name>A0A2H8TPX4_9HEMI</name>
<evidence type="ECO:0000313" key="2">
    <source>
        <dbReference type="EMBL" id="MBW15298.1"/>
    </source>
</evidence>
<dbReference type="PANTHER" id="PTHR21196">
    <property type="entry name" value="U7 SNRNA-ASSOCIATED SM-LIKE PROTEIN LSM10"/>
    <property type="match status" value="1"/>
</dbReference>
<dbReference type="GO" id="GO:0071209">
    <property type="term" value="F:U7 snRNA binding"/>
    <property type="evidence" value="ECO:0007669"/>
    <property type="project" value="TreeGrafter"/>
</dbReference>
<proteinExistence type="predicted"/>
<evidence type="ECO:0000259" key="1">
    <source>
        <dbReference type="Pfam" id="PF01423"/>
    </source>
</evidence>
<accession>A0A2H8TPX4</accession>
<dbReference type="InterPro" id="IPR001163">
    <property type="entry name" value="Sm_dom_euk/arc"/>
</dbReference>
<dbReference type="Gene3D" id="2.30.30.100">
    <property type="match status" value="1"/>
</dbReference>
<dbReference type="AlphaFoldDB" id="A0A2H8TPX4"/>
<reference evidence="2" key="1">
    <citation type="submission" date="2017-10" db="EMBL/GenBank/DDBJ databases">
        <title>Transcriptome Assembly of Sugarcane Aphid Adults.</title>
        <authorList>
            <person name="Scully E.D."/>
            <person name="Palmer N.A."/>
            <person name="Geib S.M."/>
            <person name="Sarath G."/>
            <person name="Sattler S.E."/>
        </authorList>
    </citation>
    <scope>NUCLEOTIDE SEQUENCE</scope>
    <source>
        <tissue evidence="2">Whole body</tissue>
    </source>
</reference>
<dbReference type="GO" id="GO:0006398">
    <property type="term" value="P:mRNA 3'-end processing by stem-loop binding and cleavage"/>
    <property type="evidence" value="ECO:0007669"/>
    <property type="project" value="TreeGrafter"/>
</dbReference>
<feature type="domain" description="Sm" evidence="1">
    <location>
        <begin position="21"/>
        <end position="82"/>
    </location>
</feature>
<organism evidence="2">
    <name type="scientific">Melanaphis sacchari</name>
    <dbReference type="NCBI Taxonomy" id="742174"/>
    <lineage>
        <taxon>Eukaryota</taxon>
        <taxon>Metazoa</taxon>
        <taxon>Ecdysozoa</taxon>
        <taxon>Arthropoda</taxon>
        <taxon>Hexapoda</taxon>
        <taxon>Insecta</taxon>
        <taxon>Pterygota</taxon>
        <taxon>Neoptera</taxon>
        <taxon>Paraneoptera</taxon>
        <taxon>Hemiptera</taxon>
        <taxon>Sternorrhyncha</taxon>
        <taxon>Aphidomorpha</taxon>
        <taxon>Aphidoidea</taxon>
        <taxon>Aphididae</taxon>
        <taxon>Aphidini</taxon>
        <taxon>Melanaphis</taxon>
    </lineage>
</organism>
<dbReference type="InterPro" id="IPR052840">
    <property type="entry name" value="U7_snRNA_Sm-like"/>
</dbReference>
<dbReference type="SUPFAM" id="SSF50182">
    <property type="entry name" value="Sm-like ribonucleoproteins"/>
    <property type="match status" value="1"/>
</dbReference>
<sequence>MERKTRRTKMKTVESLVCLVKSVENQYTTIDLQNETSVYGLVKEVDCDMNVTLCDVTLTDPNGNRYSCDNFFLKSRLIRYVHLSRTVDIFQTMRDVVRKTFPARVKKPTTYSLKKKKIIARQEQLKREVQSMNSSKAETKS</sequence>
<gene>
    <name evidence="2" type="primary">Lsm10</name>
</gene>
<dbReference type="InterPro" id="IPR010920">
    <property type="entry name" value="LSM_dom_sf"/>
</dbReference>